<name>A0A399RU39_9BACT</name>
<accession>A0A399RU39</accession>
<evidence type="ECO:0000313" key="3">
    <source>
        <dbReference type="Proteomes" id="UP000266005"/>
    </source>
</evidence>
<evidence type="ECO:0000313" key="2">
    <source>
        <dbReference type="EMBL" id="RIJ33549.1"/>
    </source>
</evidence>
<keyword evidence="1" id="KW-1133">Transmembrane helix</keyword>
<keyword evidence="1" id="KW-0812">Transmembrane</keyword>
<proteinExistence type="predicted"/>
<feature type="transmembrane region" description="Helical" evidence="1">
    <location>
        <begin position="71"/>
        <end position="91"/>
    </location>
</feature>
<reference evidence="3" key="1">
    <citation type="submission" date="2018-08" db="EMBL/GenBank/DDBJ databases">
        <title>Mucilaginibacter sp. MYSH2.</title>
        <authorList>
            <person name="Seo T."/>
        </authorList>
    </citation>
    <scope>NUCLEOTIDE SEQUENCE [LARGE SCALE GENOMIC DNA]</scope>
    <source>
        <strain evidence="3">KIRAN</strain>
    </source>
</reference>
<feature type="transmembrane region" description="Helical" evidence="1">
    <location>
        <begin position="12"/>
        <end position="30"/>
    </location>
</feature>
<dbReference type="RefSeq" id="WP_119433711.1">
    <property type="nucleotide sequence ID" value="NZ_QWGE01000007.1"/>
</dbReference>
<sequence length="138" mass="15363">MDKFRVISFSGFKISLYAGFSGGIVLSLLSHDPFKLYYVGGYLLIITLGLIVFSSILFYKREEIGIRFGEKVQVGLGSYMVSITLSTVYKILKGQFNIENSFGENILLILIHLGFGLFLSTLFSISLKSNISSKNNKP</sequence>
<evidence type="ECO:0000256" key="1">
    <source>
        <dbReference type="SAM" id="Phobius"/>
    </source>
</evidence>
<feature type="transmembrane region" description="Helical" evidence="1">
    <location>
        <begin position="36"/>
        <end position="59"/>
    </location>
</feature>
<organism evidence="2 3">
    <name type="scientific">Pontibacter oryzae</name>
    <dbReference type="NCBI Taxonomy" id="2304593"/>
    <lineage>
        <taxon>Bacteria</taxon>
        <taxon>Pseudomonadati</taxon>
        <taxon>Bacteroidota</taxon>
        <taxon>Cytophagia</taxon>
        <taxon>Cytophagales</taxon>
        <taxon>Hymenobacteraceae</taxon>
        <taxon>Pontibacter</taxon>
    </lineage>
</organism>
<keyword evidence="1" id="KW-0472">Membrane</keyword>
<feature type="transmembrane region" description="Helical" evidence="1">
    <location>
        <begin position="106"/>
        <end position="127"/>
    </location>
</feature>
<dbReference type="AlphaFoldDB" id="A0A399RU39"/>
<dbReference type="Proteomes" id="UP000266005">
    <property type="component" value="Unassembled WGS sequence"/>
</dbReference>
<keyword evidence="3" id="KW-1185">Reference proteome</keyword>
<protein>
    <submittedName>
        <fullName evidence="2">Uncharacterized protein</fullName>
    </submittedName>
</protein>
<gene>
    <name evidence="2" type="ORF">D1627_18230</name>
</gene>
<comment type="caution">
    <text evidence="2">The sequence shown here is derived from an EMBL/GenBank/DDBJ whole genome shotgun (WGS) entry which is preliminary data.</text>
</comment>
<dbReference type="EMBL" id="QWGE01000007">
    <property type="protein sequence ID" value="RIJ33549.1"/>
    <property type="molecule type" value="Genomic_DNA"/>
</dbReference>